<feature type="transmembrane region" description="Helical" evidence="6">
    <location>
        <begin position="60"/>
        <end position="79"/>
    </location>
</feature>
<keyword evidence="5" id="KW-0862">Zinc</keyword>
<dbReference type="PANTHER" id="PTHR20855:SF3">
    <property type="entry name" value="LD03007P"/>
    <property type="match status" value="1"/>
</dbReference>
<feature type="transmembrane region" description="Helical" evidence="6">
    <location>
        <begin position="99"/>
        <end position="115"/>
    </location>
</feature>
<dbReference type="AlphaFoldDB" id="A0A852WYX7"/>
<keyword evidence="3 6" id="KW-1133">Transmembrane helix</keyword>
<keyword evidence="8" id="KW-1185">Reference proteome</keyword>
<feature type="transmembrane region" description="Helical" evidence="6">
    <location>
        <begin position="170"/>
        <end position="193"/>
    </location>
</feature>
<dbReference type="EMBL" id="JACBZX010000001">
    <property type="protein sequence ID" value="NYG35809.1"/>
    <property type="molecule type" value="Genomic_DNA"/>
</dbReference>
<dbReference type="GO" id="GO:0016020">
    <property type="term" value="C:membrane"/>
    <property type="evidence" value="ECO:0007669"/>
    <property type="project" value="UniProtKB-SubCell"/>
</dbReference>
<dbReference type="Pfam" id="PF03006">
    <property type="entry name" value="HlyIII"/>
    <property type="match status" value="1"/>
</dbReference>
<evidence type="ECO:0000313" key="7">
    <source>
        <dbReference type="EMBL" id="NYG35809.1"/>
    </source>
</evidence>
<feature type="transmembrane region" description="Helical" evidence="6">
    <location>
        <begin position="214"/>
        <end position="236"/>
    </location>
</feature>
<name>A0A852WYX7_9MICO</name>
<evidence type="ECO:0000256" key="5">
    <source>
        <dbReference type="PIRSR" id="PIRSR604254-1"/>
    </source>
</evidence>
<organism evidence="7 8">
    <name type="scientific">Janibacter alkaliphilus</name>
    <dbReference type="NCBI Taxonomy" id="1069963"/>
    <lineage>
        <taxon>Bacteria</taxon>
        <taxon>Bacillati</taxon>
        <taxon>Actinomycetota</taxon>
        <taxon>Actinomycetes</taxon>
        <taxon>Micrococcales</taxon>
        <taxon>Intrasporangiaceae</taxon>
        <taxon>Janibacter</taxon>
    </lineage>
</organism>
<comment type="caution">
    <text evidence="7">The sequence shown here is derived from an EMBL/GenBank/DDBJ whole genome shotgun (WGS) entry which is preliminary data.</text>
</comment>
<dbReference type="Proteomes" id="UP000592181">
    <property type="component" value="Unassembled WGS sequence"/>
</dbReference>
<proteinExistence type="predicted"/>
<dbReference type="GO" id="GO:0046872">
    <property type="term" value="F:metal ion binding"/>
    <property type="evidence" value="ECO:0007669"/>
    <property type="project" value="UniProtKB-KW"/>
</dbReference>
<evidence type="ECO:0000256" key="2">
    <source>
        <dbReference type="ARBA" id="ARBA00022692"/>
    </source>
</evidence>
<dbReference type="PANTHER" id="PTHR20855">
    <property type="entry name" value="ADIPOR/PROGESTIN RECEPTOR-RELATED"/>
    <property type="match status" value="1"/>
</dbReference>
<keyword evidence="5" id="KW-0479">Metal-binding</keyword>
<evidence type="ECO:0000256" key="3">
    <source>
        <dbReference type="ARBA" id="ARBA00022989"/>
    </source>
</evidence>
<keyword evidence="4 6" id="KW-0472">Membrane</keyword>
<sequence length="238" mass="25657">MESPRAEMSHLAHEVGEHVEQVVDAVKPHLRGWLHLVMAPLVIVGGSILIGTAATGTGQVAALVFTITAALLFSTSALYHRGRWSSRTDAILRRWDHANIFLIIAGSYTPFGLLLPRTEAITLLAIVWSGAIAGVLFRVLWISAPRWLYVPIYLALGWVAVFYIKPLLEHGGGTIVTLIVAGGVFYTAGAIVYGTKRPNPSPRWFGFHEIFHACTILAFVSHFAAAALALSAPVGLTG</sequence>
<feature type="binding site" evidence="5">
    <location>
        <position position="212"/>
    </location>
    <ligand>
        <name>Zn(2+)</name>
        <dbReference type="ChEBI" id="CHEBI:29105"/>
    </ligand>
</feature>
<evidence type="ECO:0000256" key="1">
    <source>
        <dbReference type="ARBA" id="ARBA00004141"/>
    </source>
</evidence>
<accession>A0A852WYX7</accession>
<evidence type="ECO:0000256" key="6">
    <source>
        <dbReference type="SAM" id="Phobius"/>
    </source>
</evidence>
<feature type="transmembrane region" description="Helical" evidence="6">
    <location>
        <begin position="33"/>
        <end position="54"/>
    </location>
</feature>
<dbReference type="RefSeq" id="WP_179461423.1">
    <property type="nucleotide sequence ID" value="NZ_JACBZX010000001.1"/>
</dbReference>
<reference evidence="7 8" key="1">
    <citation type="submission" date="2020-07" db="EMBL/GenBank/DDBJ databases">
        <title>Sequencing the genomes of 1000 actinobacteria strains.</title>
        <authorList>
            <person name="Klenk H.-P."/>
        </authorList>
    </citation>
    <scope>NUCLEOTIDE SEQUENCE [LARGE SCALE GENOMIC DNA]</scope>
    <source>
        <strain evidence="7 8">DSM 24723</strain>
    </source>
</reference>
<evidence type="ECO:0000313" key="8">
    <source>
        <dbReference type="Proteomes" id="UP000592181"/>
    </source>
</evidence>
<feature type="binding site" evidence="5">
    <location>
        <position position="208"/>
    </location>
    <ligand>
        <name>Zn(2+)</name>
        <dbReference type="ChEBI" id="CHEBI:29105"/>
    </ligand>
</feature>
<feature type="transmembrane region" description="Helical" evidence="6">
    <location>
        <begin position="147"/>
        <end position="164"/>
    </location>
</feature>
<evidence type="ECO:0000256" key="4">
    <source>
        <dbReference type="ARBA" id="ARBA00023136"/>
    </source>
</evidence>
<feature type="transmembrane region" description="Helical" evidence="6">
    <location>
        <begin position="121"/>
        <end position="140"/>
    </location>
</feature>
<protein>
    <submittedName>
        <fullName evidence="7">Hemolysin III</fullName>
    </submittedName>
</protein>
<feature type="binding site" evidence="5">
    <location>
        <position position="80"/>
    </location>
    <ligand>
        <name>Zn(2+)</name>
        <dbReference type="ChEBI" id="CHEBI:29105"/>
    </ligand>
</feature>
<keyword evidence="2 6" id="KW-0812">Transmembrane</keyword>
<comment type="subcellular location">
    <subcellularLocation>
        <location evidence="1">Membrane</location>
        <topology evidence="1">Multi-pass membrane protein</topology>
    </subcellularLocation>
</comment>
<gene>
    <name evidence="7" type="ORF">BJY28_000278</name>
</gene>
<dbReference type="InterPro" id="IPR004254">
    <property type="entry name" value="AdipoR/HlyIII-related"/>
</dbReference>